<dbReference type="AlphaFoldDB" id="A0AAP0WW86"/>
<keyword evidence="2" id="KW-0833">Ubl conjugation pathway</keyword>
<dbReference type="SUPFAM" id="SSF54495">
    <property type="entry name" value="UBC-like"/>
    <property type="match status" value="1"/>
</dbReference>
<evidence type="ECO:0000313" key="4">
    <source>
        <dbReference type="EMBL" id="KAK9281617.1"/>
    </source>
</evidence>
<dbReference type="Proteomes" id="UP001415857">
    <property type="component" value="Unassembled WGS sequence"/>
</dbReference>
<feature type="region of interest" description="Disordered" evidence="3">
    <location>
        <begin position="34"/>
        <end position="70"/>
    </location>
</feature>
<evidence type="ECO:0000256" key="2">
    <source>
        <dbReference type="ARBA" id="ARBA00022786"/>
    </source>
</evidence>
<accession>A0AAP0WW86</accession>
<evidence type="ECO:0008006" key="6">
    <source>
        <dbReference type="Google" id="ProtNLM"/>
    </source>
</evidence>
<name>A0AAP0WW86_LIQFO</name>
<evidence type="ECO:0000313" key="5">
    <source>
        <dbReference type="Proteomes" id="UP001415857"/>
    </source>
</evidence>
<reference evidence="4 5" key="1">
    <citation type="journal article" date="2024" name="Plant J.">
        <title>Genome sequences and population genomics reveal climatic adaptation and genomic divergence between two closely related sweetgum species.</title>
        <authorList>
            <person name="Xu W.Q."/>
            <person name="Ren C.Q."/>
            <person name="Zhang X.Y."/>
            <person name="Comes H.P."/>
            <person name="Liu X.H."/>
            <person name="Li Y.G."/>
            <person name="Kettle C.J."/>
            <person name="Jalonen R."/>
            <person name="Gaisberger H."/>
            <person name="Ma Y.Z."/>
            <person name="Qiu Y.X."/>
        </authorList>
    </citation>
    <scope>NUCLEOTIDE SEQUENCE [LARGE SCALE GENOMIC DNA]</scope>
    <source>
        <strain evidence="4">Hangzhou</strain>
    </source>
</reference>
<dbReference type="PANTHER" id="PTHR46116">
    <property type="entry name" value="(E3-INDEPENDENT) E2 UBIQUITIN-CONJUGATING ENZYME"/>
    <property type="match status" value="1"/>
</dbReference>
<sequence>MERAVEMENLEAMVGTKLLGMLRRKDTFGRRQPAAATHKEEELPHVQNFDTISKPRPDHHYIKSKTSTPSPQKIRTEWEILETSLPDHSIFVRAYEKRIDLMRAAMVGPHHGLFFFDIHFPTNYPAQPPEVFHCYHGFALGRYLLSSGKVYLTLLNTREVRNVCSSGKVCPSVLNNREGRPRRLECNPKWNPELSTVPDVLLSIGSVPTTCQLFLELAKVFEANGACCDQVLVDEVKKEEKALRGKIPWYRHFTQCGRLQVQPGNNISELHHTGVKFKMGAGSCLMDIKFLNVVLKILPLTIADSMLNLASNKLNYS</sequence>
<dbReference type="PANTHER" id="PTHR46116:SF13">
    <property type="entry name" value="UBIQUITIN-CONJUGATING ENZYME E2 24-RELATED"/>
    <property type="match status" value="1"/>
</dbReference>
<evidence type="ECO:0000256" key="3">
    <source>
        <dbReference type="SAM" id="MobiDB-lite"/>
    </source>
</evidence>
<dbReference type="Gene3D" id="3.10.110.10">
    <property type="entry name" value="Ubiquitin Conjugating Enzyme"/>
    <property type="match status" value="1"/>
</dbReference>
<keyword evidence="5" id="KW-1185">Reference proteome</keyword>
<proteinExistence type="predicted"/>
<organism evidence="4 5">
    <name type="scientific">Liquidambar formosana</name>
    <name type="common">Formosan gum</name>
    <dbReference type="NCBI Taxonomy" id="63359"/>
    <lineage>
        <taxon>Eukaryota</taxon>
        <taxon>Viridiplantae</taxon>
        <taxon>Streptophyta</taxon>
        <taxon>Embryophyta</taxon>
        <taxon>Tracheophyta</taxon>
        <taxon>Spermatophyta</taxon>
        <taxon>Magnoliopsida</taxon>
        <taxon>eudicotyledons</taxon>
        <taxon>Gunneridae</taxon>
        <taxon>Pentapetalae</taxon>
        <taxon>Saxifragales</taxon>
        <taxon>Altingiaceae</taxon>
        <taxon>Liquidambar</taxon>
    </lineage>
</organism>
<dbReference type="EMBL" id="JBBPBK010000007">
    <property type="protein sequence ID" value="KAK9281617.1"/>
    <property type="molecule type" value="Genomic_DNA"/>
</dbReference>
<gene>
    <name evidence="4" type="ORF">L1049_004520</name>
</gene>
<protein>
    <recommendedName>
        <fullName evidence="6">UBC core domain-containing protein</fullName>
    </recommendedName>
</protein>
<comment type="caution">
    <text evidence="4">The sequence shown here is derived from an EMBL/GenBank/DDBJ whole genome shotgun (WGS) entry which is preliminary data.</text>
</comment>
<dbReference type="GO" id="GO:0061631">
    <property type="term" value="F:ubiquitin conjugating enzyme activity"/>
    <property type="evidence" value="ECO:0007669"/>
    <property type="project" value="TreeGrafter"/>
</dbReference>
<evidence type="ECO:0000256" key="1">
    <source>
        <dbReference type="ARBA" id="ARBA00022679"/>
    </source>
</evidence>
<dbReference type="InterPro" id="IPR016135">
    <property type="entry name" value="UBQ-conjugating_enzyme/RWD"/>
</dbReference>
<keyword evidence="1" id="KW-0808">Transferase</keyword>